<proteinExistence type="predicted"/>
<dbReference type="EMBL" id="UYRU01073994">
    <property type="protein sequence ID" value="VDN24117.1"/>
    <property type="molecule type" value="Genomic_DNA"/>
</dbReference>
<sequence length="985" mass="109348">MRDLMDSAAGISNTILALLAGLSLWTSLSRVSFAEHSPFVDPKYDADNSVAIIMPRTLFPGVPNKIEFHSKHPLLRIVIGGSVHGLVNASLVTSYRELHQRALRGLYVTELPYRTPFVVSEGVAITLNITYDYCLDANNFGAETSPINCRLERSKSLLWYTHMARRFAILMGETDKHLYRPGEMVRFRFLALNSRTIQGSSGKLVWPPYRIDMLDYAYPQLVKTPEEEIRRRETPPYFDSIYVEDPNRTRLKEWTSVQQPTALNLSFRIPDVVIEGRWLIVARLLYEVKELEIEVRRCAVPRFLVSLTAPEEISLTEDSLQLRVCAAYTSVAGFFRGRFAIQVCFCSRSVWEHQQELGTQFQDNACLSISPNAQSVLSRCVQASGLLEPNPENGSCVQVKSSIGTLMQEARARTHWDQQLGAVVKVTEEFAVDAPAGFTKFAQIGIRVHRAPKIELKVDPAYRTGLPIFGRVRVSGLEDFPVPNTTASISVEVFEVSHSFEYWSPSTGPSQGEIGPNIFKTILTPDEQGSAAFVIPPLSGGHDLRVQARVNLAKTDSHTTTTTTSTLRDRLCPHCSAWIIDNEISTYEQIRHWQSRSPLALAVEKTTYDTSKACSGSVKLSLLVNAPLDEKDIFMFYLSQGAPRRISATLRSTLSSGQACSGQDGPLGHYTCNAAFKPGEVGEITCLSGWTGDNCMTPDCSDKDCGVGGLCVTPGVCSCRDGWHGENCEICEPRKGCLHGDCKHGNDCVCREGFTGYLCDQPHVLYDTLGDMMPLSAFNFNIENENLPLSTASPLPLPTPSETSPGVRRTVFKYEAVFEMNSSLGPTRRAVVYVYHQGSNNEVPEIIADYVKIGGFRLCSTPTLVKGKLPTRLLDRHTVLPGDMFQLTLSLPAAGPNADAQTEGIEHACILRMFSVPFENHERRPLGSFIDLQTYVGQLEDFFYQGDLPVFSTKTAFEAAGIDFIQVGPFRRHSPRAVMWPVFTP</sequence>
<organism evidence="3 4">
    <name type="scientific">Dibothriocephalus latus</name>
    <name type="common">Fish tapeworm</name>
    <name type="synonym">Diphyllobothrium latum</name>
    <dbReference type="NCBI Taxonomy" id="60516"/>
    <lineage>
        <taxon>Eukaryota</taxon>
        <taxon>Metazoa</taxon>
        <taxon>Spiralia</taxon>
        <taxon>Lophotrochozoa</taxon>
        <taxon>Platyhelminthes</taxon>
        <taxon>Cestoda</taxon>
        <taxon>Eucestoda</taxon>
        <taxon>Diphyllobothriidea</taxon>
        <taxon>Diphyllobothriidae</taxon>
        <taxon>Dibothriocephalus</taxon>
    </lineage>
</organism>
<dbReference type="Gene3D" id="2.60.40.1930">
    <property type="match status" value="1"/>
</dbReference>
<dbReference type="PROSITE" id="PS01186">
    <property type="entry name" value="EGF_2"/>
    <property type="match status" value="1"/>
</dbReference>
<comment type="caution">
    <text evidence="1">Lacks conserved residue(s) required for the propagation of feature annotation.</text>
</comment>
<dbReference type="CDD" id="cd00054">
    <property type="entry name" value="EGF_CA"/>
    <property type="match status" value="1"/>
</dbReference>
<dbReference type="Proteomes" id="UP000281553">
    <property type="component" value="Unassembled WGS sequence"/>
</dbReference>
<evidence type="ECO:0000256" key="1">
    <source>
        <dbReference type="PROSITE-ProRule" id="PRU00076"/>
    </source>
</evidence>
<dbReference type="SMART" id="SM00181">
    <property type="entry name" value="EGF"/>
    <property type="match status" value="2"/>
</dbReference>
<dbReference type="PANTHER" id="PTHR11412">
    <property type="entry name" value="MACROGLOBULIN / COMPLEMENT"/>
    <property type="match status" value="1"/>
</dbReference>
<dbReference type="PANTHER" id="PTHR11412:SF171">
    <property type="entry name" value="PREGNANCY ZONE PROTEIN-LIKE PROTEIN"/>
    <property type="match status" value="1"/>
</dbReference>
<evidence type="ECO:0000313" key="4">
    <source>
        <dbReference type="Proteomes" id="UP000281553"/>
    </source>
</evidence>
<dbReference type="OrthoDB" id="6277518at2759"/>
<dbReference type="InterPro" id="IPR050473">
    <property type="entry name" value="A2M/Complement_sys"/>
</dbReference>
<name>A0A3P7MLE8_DIBLA</name>
<keyword evidence="1" id="KW-1015">Disulfide bond</keyword>
<feature type="non-terminal residue" evidence="3">
    <location>
        <position position="985"/>
    </location>
</feature>
<feature type="domain" description="EGF-like" evidence="2">
    <location>
        <begin position="696"/>
        <end position="729"/>
    </location>
</feature>
<feature type="disulfide bond" evidence="1">
    <location>
        <begin position="719"/>
        <end position="728"/>
    </location>
</feature>
<dbReference type="Gene3D" id="2.10.25.10">
    <property type="entry name" value="Laminin"/>
    <property type="match status" value="1"/>
</dbReference>
<keyword evidence="1" id="KW-0245">EGF-like domain</keyword>
<dbReference type="InterPro" id="IPR041555">
    <property type="entry name" value="MG3"/>
</dbReference>
<dbReference type="Gene3D" id="2.10.25.140">
    <property type="match status" value="1"/>
</dbReference>
<keyword evidence="4" id="KW-1185">Reference proteome</keyword>
<dbReference type="InterPro" id="IPR000742">
    <property type="entry name" value="EGF"/>
</dbReference>
<accession>A0A3P7MLE8</accession>
<evidence type="ECO:0000259" key="2">
    <source>
        <dbReference type="PROSITE" id="PS50026"/>
    </source>
</evidence>
<gene>
    <name evidence="3" type="ORF">DILT_LOCUS14377</name>
</gene>
<reference evidence="3 4" key="1">
    <citation type="submission" date="2018-11" db="EMBL/GenBank/DDBJ databases">
        <authorList>
            <consortium name="Pathogen Informatics"/>
        </authorList>
    </citation>
    <scope>NUCLEOTIDE SEQUENCE [LARGE SCALE GENOMIC DNA]</scope>
</reference>
<protein>
    <recommendedName>
        <fullName evidence="2">EGF-like domain-containing protein</fullName>
    </recommendedName>
</protein>
<dbReference type="PROSITE" id="PS50026">
    <property type="entry name" value="EGF_3"/>
    <property type="match status" value="1"/>
</dbReference>
<dbReference type="Pfam" id="PF17791">
    <property type="entry name" value="MG3"/>
    <property type="match status" value="1"/>
</dbReference>
<dbReference type="AlphaFoldDB" id="A0A3P7MLE8"/>
<dbReference type="PROSITE" id="PS00022">
    <property type="entry name" value="EGF_1"/>
    <property type="match status" value="2"/>
</dbReference>
<evidence type="ECO:0000313" key="3">
    <source>
        <dbReference type="EMBL" id="VDN24117.1"/>
    </source>
</evidence>